<dbReference type="InterPro" id="IPR003593">
    <property type="entry name" value="AAA+_ATPase"/>
</dbReference>
<dbReference type="GO" id="GO:0044874">
    <property type="term" value="P:lipoprotein localization to outer membrane"/>
    <property type="evidence" value="ECO:0007669"/>
    <property type="project" value="TreeGrafter"/>
</dbReference>
<dbReference type="OrthoDB" id="9809450at2"/>
<dbReference type="SMART" id="SM00382">
    <property type="entry name" value="AAA"/>
    <property type="match status" value="1"/>
</dbReference>
<dbReference type="GO" id="GO:0022857">
    <property type="term" value="F:transmembrane transporter activity"/>
    <property type="evidence" value="ECO:0007669"/>
    <property type="project" value="TreeGrafter"/>
</dbReference>
<comment type="similarity">
    <text evidence="1">Belongs to the ABC transporter superfamily.</text>
</comment>
<evidence type="ECO:0000256" key="6">
    <source>
        <dbReference type="ARBA" id="ARBA00022967"/>
    </source>
</evidence>
<protein>
    <submittedName>
        <fullName evidence="9">ABC transporter ATP-binding protein</fullName>
    </submittedName>
</protein>
<dbReference type="Proteomes" id="UP000182264">
    <property type="component" value="Chromosome"/>
</dbReference>
<dbReference type="PROSITE" id="PS50893">
    <property type="entry name" value="ABC_TRANSPORTER_2"/>
    <property type="match status" value="1"/>
</dbReference>
<dbReference type="CDD" id="cd03255">
    <property type="entry name" value="ABC_MJ0796_LolCDE_FtsE"/>
    <property type="match status" value="1"/>
</dbReference>
<dbReference type="EMBL" id="CP015518">
    <property type="protein sequence ID" value="APG25483.1"/>
    <property type="molecule type" value="Genomic_DNA"/>
</dbReference>
<organism evidence="9 10">
    <name type="scientific">Syntrophotalea acetylenica</name>
    <name type="common">Pelobacter acetylenicus</name>
    <dbReference type="NCBI Taxonomy" id="29542"/>
    <lineage>
        <taxon>Bacteria</taxon>
        <taxon>Pseudomonadati</taxon>
        <taxon>Thermodesulfobacteriota</taxon>
        <taxon>Desulfuromonadia</taxon>
        <taxon>Desulfuromonadales</taxon>
        <taxon>Syntrophotaleaceae</taxon>
        <taxon>Syntrophotalea</taxon>
    </lineage>
</organism>
<sequence length="242" mass="25959">MAGFTDGSGRSSALRVGGRVIEVQGLCKSFVSGSRRVDVLSHVDLEIAMGERVAVVGASGAGKTSLMHILGGLDQPSSGDVRYDGQDIFRLRGAELDAFRNRTLGFVFQFHQLLPEFTALENVMMPALIARWSRSRAEAAAKDLLCEVGLEPRLSHKPGELSGGEQQRVAIARALIMSPRVLLADEPTGNLDSATSDGIYNLLTRLHDTRGLTLVVVTHDARLAAGLDRIVHMADGRIADCA</sequence>
<keyword evidence="2" id="KW-0813">Transport</keyword>
<dbReference type="InterPro" id="IPR017911">
    <property type="entry name" value="MacB-like_ATP-bd"/>
</dbReference>
<evidence type="ECO:0000313" key="10">
    <source>
        <dbReference type="Proteomes" id="UP000182264"/>
    </source>
</evidence>
<dbReference type="PROSITE" id="PS00211">
    <property type="entry name" value="ABC_TRANSPORTER_1"/>
    <property type="match status" value="1"/>
</dbReference>
<keyword evidence="5 9" id="KW-0067">ATP-binding</keyword>
<evidence type="ECO:0000256" key="5">
    <source>
        <dbReference type="ARBA" id="ARBA00022840"/>
    </source>
</evidence>
<dbReference type="InterPro" id="IPR027417">
    <property type="entry name" value="P-loop_NTPase"/>
</dbReference>
<dbReference type="Pfam" id="PF00005">
    <property type="entry name" value="ABC_tran"/>
    <property type="match status" value="1"/>
</dbReference>
<dbReference type="PANTHER" id="PTHR24220">
    <property type="entry name" value="IMPORT ATP-BINDING PROTEIN"/>
    <property type="match status" value="1"/>
</dbReference>
<dbReference type="KEGG" id="pace:A6070_04985"/>
<evidence type="ECO:0000313" key="9">
    <source>
        <dbReference type="EMBL" id="APG25483.1"/>
    </source>
</evidence>
<dbReference type="GO" id="GO:0005524">
    <property type="term" value="F:ATP binding"/>
    <property type="evidence" value="ECO:0007669"/>
    <property type="project" value="UniProtKB-KW"/>
</dbReference>
<dbReference type="GO" id="GO:0089705">
    <property type="term" value="P:protein localization to outer membrane"/>
    <property type="evidence" value="ECO:0007669"/>
    <property type="project" value="TreeGrafter"/>
</dbReference>
<dbReference type="PANTHER" id="PTHR24220:SF689">
    <property type="entry name" value="LIPOPROTEIN-RELEASING SYSTEM ATP-BINDING PROTEIN LOLD"/>
    <property type="match status" value="1"/>
</dbReference>
<dbReference type="SUPFAM" id="SSF52540">
    <property type="entry name" value="P-loop containing nucleoside triphosphate hydrolases"/>
    <property type="match status" value="1"/>
</dbReference>
<accession>A0A1L3GHR0</accession>
<dbReference type="GO" id="GO:0005886">
    <property type="term" value="C:plasma membrane"/>
    <property type="evidence" value="ECO:0007669"/>
    <property type="project" value="TreeGrafter"/>
</dbReference>
<name>A0A1L3GHR0_SYNAC</name>
<dbReference type="InterPro" id="IPR017871">
    <property type="entry name" value="ABC_transporter-like_CS"/>
</dbReference>
<keyword evidence="10" id="KW-1185">Reference proteome</keyword>
<gene>
    <name evidence="9" type="ORF">A7E75_10975</name>
</gene>
<dbReference type="InterPro" id="IPR003439">
    <property type="entry name" value="ABC_transporter-like_ATP-bd"/>
</dbReference>
<evidence type="ECO:0000256" key="3">
    <source>
        <dbReference type="ARBA" id="ARBA00022475"/>
    </source>
</evidence>
<feature type="domain" description="ABC transporter" evidence="8">
    <location>
        <begin position="21"/>
        <end position="242"/>
    </location>
</feature>
<evidence type="ECO:0000256" key="4">
    <source>
        <dbReference type="ARBA" id="ARBA00022741"/>
    </source>
</evidence>
<keyword evidence="7" id="KW-0472">Membrane</keyword>
<evidence type="ECO:0000256" key="1">
    <source>
        <dbReference type="ARBA" id="ARBA00005417"/>
    </source>
</evidence>
<evidence type="ECO:0000256" key="7">
    <source>
        <dbReference type="ARBA" id="ARBA00023136"/>
    </source>
</evidence>
<keyword evidence="4" id="KW-0547">Nucleotide-binding</keyword>
<dbReference type="InterPro" id="IPR015854">
    <property type="entry name" value="ABC_transpr_LolD-like"/>
</dbReference>
<keyword evidence="6" id="KW-1278">Translocase</keyword>
<reference evidence="9 10" key="1">
    <citation type="journal article" date="2017" name="Genome Announc.">
        <title>Complete Genome Sequences of Two Acetylene-Fermenting Pelobacter acetylenicus Strains.</title>
        <authorList>
            <person name="Sutton J.M."/>
            <person name="Baesman S.M."/>
            <person name="Fierst J.L."/>
            <person name="Poret-Peterson A.T."/>
            <person name="Oremland R.S."/>
            <person name="Dunlap D.S."/>
            <person name="Akob D.M."/>
        </authorList>
    </citation>
    <scope>NUCLEOTIDE SEQUENCE [LARGE SCALE GENOMIC DNA]</scope>
    <source>
        <strain evidence="9 10">DSM 3247</strain>
    </source>
</reference>
<dbReference type="STRING" id="29542.A6070_04985"/>
<dbReference type="RefSeq" id="WP_072287324.1">
    <property type="nucleotide sequence ID" value="NZ_CP015455.1"/>
</dbReference>
<dbReference type="AlphaFoldDB" id="A0A1L3GHR0"/>
<dbReference type="Gene3D" id="3.40.50.300">
    <property type="entry name" value="P-loop containing nucleotide triphosphate hydrolases"/>
    <property type="match status" value="1"/>
</dbReference>
<evidence type="ECO:0000259" key="8">
    <source>
        <dbReference type="PROSITE" id="PS50893"/>
    </source>
</evidence>
<dbReference type="FunFam" id="3.40.50.300:FF:000230">
    <property type="entry name" value="Lipoprotein-releasing system ATP-binding protein LolD"/>
    <property type="match status" value="1"/>
</dbReference>
<evidence type="ECO:0000256" key="2">
    <source>
        <dbReference type="ARBA" id="ARBA00022448"/>
    </source>
</evidence>
<proteinExistence type="inferred from homology"/>
<dbReference type="GO" id="GO:0016887">
    <property type="term" value="F:ATP hydrolysis activity"/>
    <property type="evidence" value="ECO:0007669"/>
    <property type="project" value="InterPro"/>
</dbReference>
<keyword evidence="3" id="KW-1003">Cell membrane</keyword>